<evidence type="ECO:0000259" key="7">
    <source>
        <dbReference type="PROSITE" id="PS50111"/>
    </source>
</evidence>
<dbReference type="GO" id="GO:0007165">
    <property type="term" value="P:signal transduction"/>
    <property type="evidence" value="ECO:0007669"/>
    <property type="project" value="UniProtKB-KW"/>
</dbReference>
<name>A0ABD5S720_9EURY</name>
<dbReference type="InterPro" id="IPR004089">
    <property type="entry name" value="MCPsignal_dom"/>
</dbReference>
<dbReference type="AlphaFoldDB" id="A0ABD5S720"/>
<dbReference type="CDD" id="cd11386">
    <property type="entry name" value="MCP_signal"/>
    <property type="match status" value="1"/>
</dbReference>
<feature type="domain" description="HAMP" evidence="8">
    <location>
        <begin position="393"/>
        <end position="447"/>
    </location>
</feature>
<comment type="similarity">
    <text evidence="2">Belongs to the methyl-accepting chemotaxis (MCP) protein family.</text>
</comment>
<evidence type="ECO:0000313" key="10">
    <source>
        <dbReference type="Proteomes" id="UP001596442"/>
    </source>
</evidence>
<gene>
    <name evidence="9" type="ORF">ACFQEU_01695</name>
</gene>
<dbReference type="PANTHER" id="PTHR32089">
    <property type="entry name" value="METHYL-ACCEPTING CHEMOTAXIS PROTEIN MCPB"/>
    <property type="match status" value="1"/>
</dbReference>
<dbReference type="Gene3D" id="6.10.250.1910">
    <property type="match status" value="1"/>
</dbReference>
<dbReference type="Gene3D" id="1.10.287.950">
    <property type="entry name" value="Methyl-accepting chemotaxis protein"/>
    <property type="match status" value="1"/>
</dbReference>
<dbReference type="Pfam" id="PF00672">
    <property type="entry name" value="HAMP"/>
    <property type="match status" value="1"/>
</dbReference>
<dbReference type="Gene3D" id="3.30.450.20">
    <property type="entry name" value="PAS domain"/>
    <property type="match status" value="1"/>
</dbReference>
<feature type="compositionally biased region" description="Basic and acidic residues" evidence="5">
    <location>
        <begin position="795"/>
        <end position="815"/>
    </location>
</feature>
<accession>A0ABD5S720</accession>
<keyword evidence="1 3" id="KW-0807">Transducer</keyword>
<feature type="domain" description="Methyl-accepting transducer" evidence="7">
    <location>
        <begin position="466"/>
        <end position="702"/>
    </location>
</feature>
<keyword evidence="6" id="KW-0472">Membrane</keyword>
<dbReference type="PANTHER" id="PTHR32089:SF112">
    <property type="entry name" value="LYSOZYME-LIKE PROTEIN-RELATED"/>
    <property type="match status" value="1"/>
</dbReference>
<dbReference type="PROSITE" id="PS50111">
    <property type="entry name" value="CHEMOTAXIS_TRANSDUC_2"/>
    <property type="match status" value="1"/>
</dbReference>
<feature type="transmembrane region" description="Helical" evidence="6">
    <location>
        <begin position="21"/>
        <end position="46"/>
    </location>
</feature>
<dbReference type="PRINTS" id="PR00260">
    <property type="entry name" value="CHEMTRNSDUCR"/>
</dbReference>
<feature type="coiled-coil region" evidence="4">
    <location>
        <begin position="607"/>
        <end position="641"/>
    </location>
</feature>
<reference evidence="9 10" key="1">
    <citation type="journal article" date="2019" name="Int. J. Syst. Evol. Microbiol.">
        <title>The Global Catalogue of Microorganisms (GCM) 10K type strain sequencing project: providing services to taxonomists for standard genome sequencing and annotation.</title>
        <authorList>
            <consortium name="The Broad Institute Genomics Platform"/>
            <consortium name="The Broad Institute Genome Sequencing Center for Infectious Disease"/>
            <person name="Wu L."/>
            <person name="Ma J."/>
        </authorList>
    </citation>
    <scope>NUCLEOTIDE SEQUENCE [LARGE SCALE GENOMIC DNA]</scope>
    <source>
        <strain evidence="9 10">CGMCC 1.3239</strain>
    </source>
</reference>
<evidence type="ECO:0000256" key="2">
    <source>
        <dbReference type="ARBA" id="ARBA00029447"/>
    </source>
</evidence>
<dbReference type="EMBL" id="JBHSWW010000009">
    <property type="protein sequence ID" value="MFC6752189.1"/>
    <property type="molecule type" value="Genomic_DNA"/>
</dbReference>
<feature type="region of interest" description="Disordered" evidence="5">
    <location>
        <begin position="752"/>
        <end position="830"/>
    </location>
</feature>
<comment type="caution">
    <text evidence="9">The sequence shown here is derived from an EMBL/GenBank/DDBJ whole genome shotgun (WGS) entry which is preliminary data.</text>
</comment>
<sequence>MGSDPLERFLRRVTPGFIARSYLAKFALVTLVVVAGIGAVGVVTYAETTEHLESDAREDYTAVAELGGTELDVWIGERRAELRDTATSDRMDREPDELERFLESRHITIPDEVIAFHYFDRHNGTVVASSGEMDGGPVTDAEWFSRSLAFGDDVFTSPTYEVDGERRVALVTMTSDRDYLIVEVALAPAVADARQPTDGSFTTLVAADGTVAASDSASLSGARYGDDEWFEIADGLDEPGFRSGGTLAFDGNGATNATDRLANEEYLVAYAPVDSEEWLVAVHVPVNEAYALSGSIVRNILLIVGVAVVGLGFLGVTLGRGTVRELGRLGRKANALESGSLDVSFETERRDEFGTLYGAFGSMRDSLADEIETAETQKRRAEEARADSEAFAETLTQRAADFGETMGECADGDLTARVETRPDDPAALREVADAFNDAMSELEATVAEVDAFADEVAAASAAVTEGTDEVAEAGQETSAAVDEISAGASRQSEQLSAVASEMEDMSATVQEVAASTDQVAATSRRADEVAEEGHAAAANAVDELHAIDEQSESAAETVSQLDEEMAAVDEIVETISEIADRTNLLALNASIEAARAGEAGSGFAVVAEEVKRLAEETQRSAAEVEARLEALRDRTAASVEEMESIRIRVADGVETAETAGTALADVADRVAAADDGVQEIAEAMDAQATSVDEVTGAIDELAGISEETTAEATTVAATAEQQAATLESVSTEAHELSRLARELRSMTDAFEVDADAGGDPNRRAVEVGSGRGGEYVDRGEDAGRPENTGEADPADPFRDPDLVDGSNRVDGHSVGDRSALSDGGHDGPKE</sequence>
<feature type="compositionally biased region" description="Basic and acidic residues" evidence="5">
    <location>
        <begin position="774"/>
        <end position="784"/>
    </location>
</feature>
<feature type="domain" description="HAMP" evidence="8">
    <location>
        <begin position="320"/>
        <end position="372"/>
    </location>
</feature>
<dbReference type="PROSITE" id="PS50885">
    <property type="entry name" value="HAMP"/>
    <property type="match status" value="2"/>
</dbReference>
<evidence type="ECO:0000256" key="5">
    <source>
        <dbReference type="SAM" id="MobiDB-lite"/>
    </source>
</evidence>
<dbReference type="Pfam" id="PF00015">
    <property type="entry name" value="MCPsignal"/>
    <property type="match status" value="1"/>
</dbReference>
<dbReference type="InterPro" id="IPR003660">
    <property type="entry name" value="HAMP_dom"/>
</dbReference>
<keyword evidence="4" id="KW-0175">Coiled coil</keyword>
<evidence type="ECO:0000256" key="1">
    <source>
        <dbReference type="ARBA" id="ARBA00023224"/>
    </source>
</evidence>
<keyword evidence="6" id="KW-1133">Transmembrane helix</keyword>
<dbReference type="InterPro" id="IPR004090">
    <property type="entry name" value="Chemotax_Me-accpt_rcpt"/>
</dbReference>
<organism evidence="9 10">
    <name type="scientific">Halorubrum tibetense</name>
    <dbReference type="NCBI Taxonomy" id="175631"/>
    <lineage>
        <taxon>Archaea</taxon>
        <taxon>Methanobacteriati</taxon>
        <taxon>Methanobacteriota</taxon>
        <taxon>Stenosarchaea group</taxon>
        <taxon>Halobacteria</taxon>
        <taxon>Halobacteriales</taxon>
        <taxon>Haloferacaceae</taxon>
        <taxon>Halorubrum</taxon>
    </lineage>
</organism>
<protein>
    <submittedName>
        <fullName evidence="9">Methyl-accepting chemotaxis protein</fullName>
    </submittedName>
</protein>
<evidence type="ECO:0000256" key="4">
    <source>
        <dbReference type="SAM" id="Coils"/>
    </source>
</evidence>
<dbReference type="SMART" id="SM00283">
    <property type="entry name" value="MA"/>
    <property type="match status" value="1"/>
</dbReference>
<proteinExistence type="inferred from homology"/>
<dbReference type="SMART" id="SM00304">
    <property type="entry name" value="HAMP"/>
    <property type="match status" value="2"/>
</dbReference>
<evidence type="ECO:0000256" key="6">
    <source>
        <dbReference type="SAM" id="Phobius"/>
    </source>
</evidence>
<dbReference type="RefSeq" id="WP_379778593.1">
    <property type="nucleotide sequence ID" value="NZ_JBHSWW010000009.1"/>
</dbReference>
<evidence type="ECO:0000259" key="8">
    <source>
        <dbReference type="PROSITE" id="PS50885"/>
    </source>
</evidence>
<keyword evidence="6" id="KW-0812">Transmembrane</keyword>
<dbReference type="Proteomes" id="UP001596442">
    <property type="component" value="Unassembled WGS sequence"/>
</dbReference>
<dbReference type="SUPFAM" id="SSF58104">
    <property type="entry name" value="Methyl-accepting chemotaxis protein (MCP) signaling domain"/>
    <property type="match status" value="1"/>
</dbReference>
<evidence type="ECO:0000256" key="3">
    <source>
        <dbReference type="PROSITE-ProRule" id="PRU00284"/>
    </source>
</evidence>
<evidence type="ECO:0000313" key="9">
    <source>
        <dbReference type="EMBL" id="MFC6752189.1"/>
    </source>
</evidence>
<dbReference type="CDD" id="cd06225">
    <property type="entry name" value="HAMP"/>
    <property type="match status" value="1"/>
</dbReference>
<keyword evidence="10" id="KW-1185">Reference proteome</keyword>